<proteinExistence type="predicted"/>
<dbReference type="InterPro" id="IPR024096">
    <property type="entry name" value="NO_sig/Golgi_transp_ligand-bd"/>
</dbReference>
<gene>
    <name evidence="1" type="ORF">A2Z68_00460</name>
</gene>
<organism evidence="1 2">
    <name type="scientific">Candidatus Nealsonbacteria bacterium RBG_13_38_11</name>
    <dbReference type="NCBI Taxonomy" id="1801662"/>
    <lineage>
        <taxon>Bacteria</taxon>
        <taxon>Candidatus Nealsoniibacteriota</taxon>
    </lineage>
</organism>
<comment type="caution">
    <text evidence="1">The sequence shown here is derived from an EMBL/GenBank/DDBJ whole genome shotgun (WGS) entry which is preliminary data.</text>
</comment>
<sequence>MKEILTKEIASKLMNIKGEARGIAIKQDGEYILKEKGREGLEKVEKEMEKAGYPFKYSKISNMKFYPAGLRALSLLAFKQAFDSDDEAIRKVCAFQPKTSLVIRLFAKYFFSIPNIMKKAQDMWGKYWNIGKLTFVEYDEKGGRAVLKVEDMELDPIWCRCNEGYMASLAELVLPKKGKKIQCRETKCPSKGDKYHEFVITF</sequence>
<dbReference type="EMBL" id="MHLX01000045">
    <property type="protein sequence ID" value="OGZ18264.1"/>
    <property type="molecule type" value="Genomic_DNA"/>
</dbReference>
<name>A0A1G2DXG7_9BACT</name>
<dbReference type="Proteomes" id="UP000176662">
    <property type="component" value="Unassembled WGS sequence"/>
</dbReference>
<protein>
    <recommendedName>
        <fullName evidence="3">4-vinyl reductase 4VR domain-containing protein</fullName>
    </recommendedName>
</protein>
<dbReference type="Gene3D" id="3.30.1380.20">
    <property type="entry name" value="Trafficking protein particle complex subunit 3"/>
    <property type="match status" value="1"/>
</dbReference>
<evidence type="ECO:0000313" key="2">
    <source>
        <dbReference type="Proteomes" id="UP000176662"/>
    </source>
</evidence>
<evidence type="ECO:0008006" key="3">
    <source>
        <dbReference type="Google" id="ProtNLM"/>
    </source>
</evidence>
<reference evidence="1 2" key="1">
    <citation type="journal article" date="2016" name="Nat. Commun.">
        <title>Thousands of microbial genomes shed light on interconnected biogeochemical processes in an aquifer system.</title>
        <authorList>
            <person name="Anantharaman K."/>
            <person name="Brown C.T."/>
            <person name="Hug L.A."/>
            <person name="Sharon I."/>
            <person name="Castelle C.J."/>
            <person name="Probst A.J."/>
            <person name="Thomas B.C."/>
            <person name="Singh A."/>
            <person name="Wilkins M.J."/>
            <person name="Karaoz U."/>
            <person name="Brodie E.L."/>
            <person name="Williams K.H."/>
            <person name="Hubbard S.S."/>
            <person name="Banfield J.F."/>
        </authorList>
    </citation>
    <scope>NUCLEOTIDE SEQUENCE [LARGE SCALE GENOMIC DNA]</scope>
</reference>
<dbReference type="AlphaFoldDB" id="A0A1G2DXG7"/>
<evidence type="ECO:0000313" key="1">
    <source>
        <dbReference type="EMBL" id="OGZ18264.1"/>
    </source>
</evidence>
<accession>A0A1G2DXG7</accession>
<dbReference type="SUPFAM" id="SSF111126">
    <property type="entry name" value="Ligand-binding domain in the NO signalling and Golgi transport"/>
    <property type="match status" value="1"/>
</dbReference>